<gene>
    <name evidence="9" type="ORF">C7449_104333</name>
</gene>
<reference evidence="9 10" key="1">
    <citation type="submission" date="2018-04" db="EMBL/GenBank/DDBJ databases">
        <title>Genomic Encyclopedia of Type Strains, Phase IV (KMG-IV): sequencing the most valuable type-strain genomes for metagenomic binning, comparative biology and taxonomic classification.</title>
        <authorList>
            <person name="Goeker M."/>
        </authorList>
    </citation>
    <scope>NUCLEOTIDE SEQUENCE [LARGE SCALE GENOMIC DNA]</scope>
    <source>
        <strain evidence="9 10">DSM 7138</strain>
    </source>
</reference>
<dbReference type="OrthoDB" id="6679728at2"/>
<evidence type="ECO:0000256" key="4">
    <source>
        <dbReference type="ARBA" id="ARBA00022692"/>
    </source>
</evidence>
<evidence type="ECO:0000313" key="10">
    <source>
        <dbReference type="Proteomes" id="UP000241247"/>
    </source>
</evidence>
<keyword evidence="10" id="KW-1185">Reference proteome</keyword>
<comment type="similarity">
    <text evidence="2">Belongs to the OmpP1/FadL family.</text>
</comment>
<dbReference type="PANTHER" id="PTHR35093">
    <property type="entry name" value="OUTER MEMBRANE PROTEIN NMB0088-RELATED"/>
    <property type="match status" value="1"/>
</dbReference>
<evidence type="ECO:0000313" key="9">
    <source>
        <dbReference type="EMBL" id="PTM95259.1"/>
    </source>
</evidence>
<evidence type="ECO:0000256" key="2">
    <source>
        <dbReference type="ARBA" id="ARBA00008163"/>
    </source>
</evidence>
<dbReference type="EMBL" id="PZZZ01000004">
    <property type="protein sequence ID" value="PTM95259.1"/>
    <property type="molecule type" value="Genomic_DNA"/>
</dbReference>
<accession>A0A2T5B8F4</accession>
<protein>
    <submittedName>
        <fullName evidence="9">Long-chain fatty acid transport protein</fullName>
    </submittedName>
</protein>
<comment type="subcellular location">
    <subcellularLocation>
        <location evidence="1">Cell outer membrane</location>
        <topology evidence="1">Multi-pass membrane protein</topology>
    </subcellularLocation>
</comment>
<dbReference type="Pfam" id="PF03349">
    <property type="entry name" value="Toluene_X"/>
    <property type="match status" value="1"/>
</dbReference>
<keyword evidence="6" id="KW-0472">Membrane</keyword>
<evidence type="ECO:0000256" key="1">
    <source>
        <dbReference type="ARBA" id="ARBA00004571"/>
    </source>
</evidence>
<feature type="chain" id="PRO_5015517810" evidence="8">
    <location>
        <begin position="25"/>
        <end position="426"/>
    </location>
</feature>
<evidence type="ECO:0000256" key="7">
    <source>
        <dbReference type="ARBA" id="ARBA00023237"/>
    </source>
</evidence>
<keyword evidence="7" id="KW-0998">Cell outer membrane</keyword>
<evidence type="ECO:0000256" key="8">
    <source>
        <dbReference type="SAM" id="SignalP"/>
    </source>
</evidence>
<keyword evidence="5 8" id="KW-0732">Signal</keyword>
<dbReference type="SUPFAM" id="SSF56935">
    <property type="entry name" value="Porins"/>
    <property type="match status" value="1"/>
</dbReference>
<comment type="caution">
    <text evidence="9">The sequence shown here is derived from an EMBL/GenBank/DDBJ whole genome shotgun (WGS) entry which is preliminary data.</text>
</comment>
<sequence length="426" mass="45597">MTSRILTASLAGLTVLATATTGHAGGLERHGYDVDLLFEKSPFFFDGSVTYVMPNRRIRNAVDESVPAADPTNLNNIAGYSSTADGSEPYADPYLGAKAAIGDSIDCMIDYSEPFGANVKPGRHWAGAKDVSELEIFSHNYGAACSYRFDAGPGQFRVIGGGFYQEIGGHKEQVVVAPEILAGTPFSNFSGLGRMEDIKDSSGGWHAGVGYEIPEYAMRASLVYTSKVDYDDINGTLNLTGVPKAIAGSLDHQRIFGESTPVTASATLPESLELKLQSGIAPDWLGFGSVKWTNWSRLQTVDFRCDGSAAFCGDAAGKTLTALNLYYRDGWTVTGGLGHRFNEQWAGGMSLTWDRGTSTVVGSQSDVWMVGLGTAYSPSEHVELRLNGALGLLTSGESNPINTTTTRYEYGTDFVSALSGELRVKF</sequence>
<organism evidence="9 10">
    <name type="scientific">Mycoplana dimorpha</name>
    <dbReference type="NCBI Taxonomy" id="28320"/>
    <lineage>
        <taxon>Bacteria</taxon>
        <taxon>Pseudomonadati</taxon>
        <taxon>Pseudomonadota</taxon>
        <taxon>Alphaproteobacteria</taxon>
        <taxon>Hyphomicrobiales</taxon>
        <taxon>Rhizobiaceae</taxon>
        <taxon>Mycoplana</taxon>
    </lineage>
</organism>
<feature type="signal peptide" evidence="8">
    <location>
        <begin position="1"/>
        <end position="24"/>
    </location>
</feature>
<dbReference type="RefSeq" id="WP_108002981.1">
    <property type="nucleotide sequence ID" value="NZ_JBHEEX010000007.1"/>
</dbReference>
<dbReference type="Gene3D" id="2.40.160.60">
    <property type="entry name" value="Outer membrane protein transport protein (OMPP1/FadL/TodX)"/>
    <property type="match status" value="1"/>
</dbReference>
<name>A0A2T5B8F4_MYCDI</name>
<dbReference type="PANTHER" id="PTHR35093:SF8">
    <property type="entry name" value="OUTER MEMBRANE PROTEIN NMB0088-RELATED"/>
    <property type="match status" value="1"/>
</dbReference>
<keyword evidence="3" id="KW-1134">Transmembrane beta strand</keyword>
<proteinExistence type="inferred from homology"/>
<dbReference type="InterPro" id="IPR005017">
    <property type="entry name" value="OMPP1/FadL/TodX"/>
</dbReference>
<keyword evidence="4" id="KW-0812">Transmembrane</keyword>
<evidence type="ECO:0000256" key="5">
    <source>
        <dbReference type="ARBA" id="ARBA00022729"/>
    </source>
</evidence>
<dbReference type="Proteomes" id="UP000241247">
    <property type="component" value="Unassembled WGS sequence"/>
</dbReference>
<evidence type="ECO:0000256" key="3">
    <source>
        <dbReference type="ARBA" id="ARBA00022452"/>
    </source>
</evidence>
<dbReference type="GO" id="GO:0009279">
    <property type="term" value="C:cell outer membrane"/>
    <property type="evidence" value="ECO:0007669"/>
    <property type="project" value="UniProtKB-SubCell"/>
</dbReference>
<dbReference type="GO" id="GO:0015483">
    <property type="term" value="F:long-chain fatty acid transporting porin activity"/>
    <property type="evidence" value="ECO:0007669"/>
    <property type="project" value="TreeGrafter"/>
</dbReference>
<evidence type="ECO:0000256" key="6">
    <source>
        <dbReference type="ARBA" id="ARBA00023136"/>
    </source>
</evidence>
<dbReference type="AlphaFoldDB" id="A0A2T5B8F4"/>